<reference evidence="4 5" key="1">
    <citation type="journal article" date="2016" name="Mol. Biol. Evol.">
        <title>Comparative Genomics of Early-Diverging Mushroom-Forming Fungi Provides Insights into the Origins of Lignocellulose Decay Capabilities.</title>
        <authorList>
            <person name="Nagy L.G."/>
            <person name="Riley R."/>
            <person name="Tritt A."/>
            <person name="Adam C."/>
            <person name="Daum C."/>
            <person name="Floudas D."/>
            <person name="Sun H."/>
            <person name="Yadav J.S."/>
            <person name="Pangilinan J."/>
            <person name="Larsson K.H."/>
            <person name="Matsuura K."/>
            <person name="Barry K."/>
            <person name="Labutti K."/>
            <person name="Kuo R."/>
            <person name="Ohm R.A."/>
            <person name="Bhattacharya S.S."/>
            <person name="Shirouzu T."/>
            <person name="Yoshinaga Y."/>
            <person name="Martin F.M."/>
            <person name="Grigoriev I.V."/>
            <person name="Hibbett D.S."/>
        </authorList>
    </citation>
    <scope>NUCLEOTIDE SEQUENCE [LARGE SCALE GENOMIC DNA]</scope>
    <source>
        <strain evidence="4 5">L-15889</strain>
    </source>
</reference>
<protein>
    <recommendedName>
        <fullName evidence="3">DUF7598 domain-containing protein</fullName>
    </recommendedName>
</protein>
<feature type="transmembrane region" description="Helical" evidence="2">
    <location>
        <begin position="150"/>
        <end position="172"/>
    </location>
</feature>
<feature type="region of interest" description="Disordered" evidence="1">
    <location>
        <begin position="194"/>
        <end position="241"/>
    </location>
</feature>
<dbReference type="STRING" id="1314783.A0A165PDR4"/>
<dbReference type="Pfam" id="PF24535">
    <property type="entry name" value="DUF7598"/>
    <property type="match status" value="1"/>
</dbReference>
<dbReference type="OrthoDB" id="5327148at2759"/>
<dbReference type="AlphaFoldDB" id="A0A165PDR4"/>
<feature type="transmembrane region" description="Helical" evidence="2">
    <location>
        <begin position="12"/>
        <end position="34"/>
    </location>
</feature>
<evidence type="ECO:0000313" key="5">
    <source>
        <dbReference type="Proteomes" id="UP000076727"/>
    </source>
</evidence>
<keyword evidence="2" id="KW-0472">Membrane</keyword>
<evidence type="ECO:0000259" key="3">
    <source>
        <dbReference type="Pfam" id="PF24535"/>
    </source>
</evidence>
<feature type="transmembrane region" description="Helical" evidence="2">
    <location>
        <begin position="126"/>
        <end position="144"/>
    </location>
</feature>
<keyword evidence="2" id="KW-0812">Transmembrane</keyword>
<keyword evidence="2" id="KW-1133">Transmembrane helix</keyword>
<feature type="region of interest" description="Disordered" evidence="1">
    <location>
        <begin position="256"/>
        <end position="319"/>
    </location>
</feature>
<dbReference type="Proteomes" id="UP000076727">
    <property type="component" value="Unassembled WGS sequence"/>
</dbReference>
<organism evidence="4 5">
    <name type="scientific">Daedalea quercina L-15889</name>
    <dbReference type="NCBI Taxonomy" id="1314783"/>
    <lineage>
        <taxon>Eukaryota</taxon>
        <taxon>Fungi</taxon>
        <taxon>Dikarya</taxon>
        <taxon>Basidiomycota</taxon>
        <taxon>Agaricomycotina</taxon>
        <taxon>Agaricomycetes</taxon>
        <taxon>Polyporales</taxon>
        <taxon>Fomitopsis</taxon>
    </lineage>
</organism>
<evidence type="ECO:0000256" key="2">
    <source>
        <dbReference type="SAM" id="Phobius"/>
    </source>
</evidence>
<feature type="compositionally biased region" description="Polar residues" evidence="1">
    <location>
        <begin position="206"/>
        <end position="215"/>
    </location>
</feature>
<sequence>MVPNHTRGYIFIGLNAARVLSIIALLLLFASSIVTLVQDIKAVNAFIAEGSHQDILVSSGNSTETVDCSDMDYVPGSTVPNQPAGAFWAVLNRLLIIFQVIVLVMSEVGWPASFFNRFFPVLGDDFGLGALGVIQCLLGAAVLSHHVDEFSLVSAFFLFSIGCLNILLGLIFREKAKPRRALKAWKETDDVLPHTSLRSGPRPFLTSASTGSTNPVAPWDEKGAEATRSGTLLGQRSGMGFGRQGEKAALARGHTLTTPEPTLPQYVPRPTALSPAPTYVSRAVRHPQPEPVPEADEEGRRTSGVSYASAEGTQSPHAV</sequence>
<feature type="compositionally biased region" description="Polar residues" evidence="1">
    <location>
        <begin position="303"/>
        <end position="319"/>
    </location>
</feature>
<evidence type="ECO:0000313" key="4">
    <source>
        <dbReference type="EMBL" id="KZT68080.1"/>
    </source>
</evidence>
<evidence type="ECO:0000256" key="1">
    <source>
        <dbReference type="SAM" id="MobiDB-lite"/>
    </source>
</evidence>
<gene>
    <name evidence="4" type="ORF">DAEQUDRAFT_728354</name>
</gene>
<name>A0A165PDR4_9APHY</name>
<dbReference type="EMBL" id="KV429070">
    <property type="protein sequence ID" value="KZT68080.1"/>
    <property type="molecule type" value="Genomic_DNA"/>
</dbReference>
<keyword evidence="5" id="KW-1185">Reference proteome</keyword>
<proteinExistence type="predicted"/>
<feature type="transmembrane region" description="Helical" evidence="2">
    <location>
        <begin position="85"/>
        <end position="105"/>
    </location>
</feature>
<accession>A0A165PDR4</accession>
<feature type="domain" description="DUF7598" evidence="3">
    <location>
        <begin position="87"/>
        <end position="170"/>
    </location>
</feature>
<dbReference type="InterPro" id="IPR056019">
    <property type="entry name" value="DUF7598"/>
</dbReference>